<dbReference type="PATRIC" id="fig|1236703.3.peg.333"/>
<dbReference type="EMBL" id="AMSD01000001">
    <property type="protein sequence ID" value="EPE37877.1"/>
    <property type="molecule type" value="Genomic_DNA"/>
</dbReference>
<keyword evidence="10 15" id="KW-0220">Diaminopimelate biosynthesis</keyword>
<evidence type="ECO:0000256" key="7">
    <source>
        <dbReference type="ARBA" id="ARBA00022723"/>
    </source>
</evidence>
<keyword evidence="8 15" id="KW-0378">Hydrolase</keyword>
<keyword evidence="7 15" id="KW-0479">Metal-binding</keyword>
<dbReference type="InterPro" id="IPR011650">
    <property type="entry name" value="Peptidase_M20_dimer"/>
</dbReference>
<feature type="domain" description="Peptidase M20 dimerisation" evidence="16">
    <location>
        <begin position="177"/>
        <end position="284"/>
    </location>
</feature>
<comment type="function">
    <text evidence="15">Catalyzes the hydrolysis of N-succinyl-L,L-diaminopimelic acid (SDAP), forming succinate and LL-2,6-diaminopimelate (DAP), an intermediate involved in the bacterial biosynthesis of lysine and meso-diaminopimelic acid, an essential component of bacterial cell walls.</text>
</comment>
<dbReference type="GO" id="GO:0008777">
    <property type="term" value="F:acetylornithine deacetylase activity"/>
    <property type="evidence" value="ECO:0007669"/>
    <property type="project" value="TreeGrafter"/>
</dbReference>
<evidence type="ECO:0000256" key="10">
    <source>
        <dbReference type="ARBA" id="ARBA00022915"/>
    </source>
</evidence>
<evidence type="ECO:0000256" key="1">
    <source>
        <dbReference type="ARBA" id="ARBA00005130"/>
    </source>
</evidence>
<protein>
    <recommendedName>
        <fullName evidence="5 15">Succinyl-diaminopimelate desuccinylase</fullName>
        <shortName evidence="15">SDAP desuccinylase</shortName>
        <ecNumber evidence="4 15">3.5.1.18</ecNumber>
    </recommendedName>
    <alternativeName>
        <fullName evidence="13 15">N-succinyl-LL-2,6-diaminoheptanedioate amidohydrolase</fullName>
    </alternativeName>
</protein>
<dbReference type="InterPro" id="IPR001261">
    <property type="entry name" value="ArgE/DapE_CS"/>
</dbReference>
<name>S3DHH3_9GAMM</name>
<dbReference type="UniPathway" id="UPA00034">
    <property type="reaction ID" value="UER00021"/>
</dbReference>
<evidence type="ECO:0000256" key="14">
    <source>
        <dbReference type="ARBA" id="ARBA00051301"/>
    </source>
</evidence>
<dbReference type="GO" id="GO:0019877">
    <property type="term" value="P:diaminopimelate biosynthetic process"/>
    <property type="evidence" value="ECO:0007669"/>
    <property type="project" value="UniProtKB-UniRule"/>
</dbReference>
<dbReference type="STRING" id="28176.CF66_2063"/>
<comment type="cofactor">
    <cofactor evidence="15">
        <name>Zn(2+)</name>
        <dbReference type="ChEBI" id="CHEBI:29105"/>
    </cofactor>
    <cofactor evidence="15">
        <name>Co(2+)</name>
        <dbReference type="ChEBI" id="CHEBI:48828"/>
    </cofactor>
    <text evidence="15">Binds 2 Zn(2+) or Co(2+) ions per subunit.</text>
</comment>
<keyword evidence="11 15" id="KW-0457">Lysine biosynthesis</keyword>
<evidence type="ECO:0000256" key="4">
    <source>
        <dbReference type="ARBA" id="ARBA00011921"/>
    </source>
</evidence>
<feature type="binding site" evidence="15">
    <location>
        <position position="101"/>
    </location>
    <ligand>
        <name>Zn(2+)</name>
        <dbReference type="ChEBI" id="CHEBI:29105"/>
        <label>2</label>
    </ligand>
</feature>
<evidence type="ECO:0000256" key="6">
    <source>
        <dbReference type="ARBA" id="ARBA00022605"/>
    </source>
</evidence>
<organism evidence="17 18">
    <name type="scientific">Candidatus Photodesmus katoptron Akat1</name>
    <dbReference type="NCBI Taxonomy" id="1236703"/>
    <lineage>
        <taxon>Bacteria</taxon>
        <taxon>Pseudomonadati</taxon>
        <taxon>Pseudomonadota</taxon>
        <taxon>Gammaproteobacteria</taxon>
        <taxon>Vibrionales</taxon>
        <taxon>Vibrionaceae</taxon>
        <taxon>Candidatus Photodesmus</taxon>
    </lineage>
</organism>
<dbReference type="Pfam" id="PF01546">
    <property type="entry name" value="Peptidase_M20"/>
    <property type="match status" value="1"/>
</dbReference>
<dbReference type="Pfam" id="PF07687">
    <property type="entry name" value="M20_dimer"/>
    <property type="match status" value="1"/>
</dbReference>
<dbReference type="SUPFAM" id="SSF53187">
    <property type="entry name" value="Zn-dependent exopeptidases"/>
    <property type="match status" value="1"/>
</dbReference>
<evidence type="ECO:0000256" key="8">
    <source>
        <dbReference type="ARBA" id="ARBA00022801"/>
    </source>
</evidence>
<keyword evidence="12 15" id="KW-0170">Cobalt</keyword>
<dbReference type="FunFam" id="3.40.630.10:FF:000005">
    <property type="entry name" value="Succinyl-diaminopimelate desuccinylase"/>
    <property type="match status" value="1"/>
</dbReference>
<dbReference type="EC" id="3.5.1.18" evidence="4 15"/>
<gene>
    <name evidence="15 17" type="primary">dapE</name>
    <name evidence="17" type="ORF">O1U_0340</name>
</gene>
<dbReference type="Gene3D" id="3.40.630.10">
    <property type="entry name" value="Zn peptidases"/>
    <property type="match status" value="2"/>
</dbReference>
<dbReference type="PANTHER" id="PTHR43808">
    <property type="entry name" value="ACETYLORNITHINE DEACETYLASE"/>
    <property type="match status" value="1"/>
</dbReference>
<keyword evidence="9 15" id="KW-0862">Zinc</keyword>
<feature type="binding site" evidence="15">
    <location>
        <position position="350"/>
    </location>
    <ligand>
        <name>Zn(2+)</name>
        <dbReference type="ChEBI" id="CHEBI:29105"/>
        <label>2</label>
    </ligand>
</feature>
<dbReference type="GO" id="GO:0006526">
    <property type="term" value="P:L-arginine biosynthetic process"/>
    <property type="evidence" value="ECO:0007669"/>
    <property type="project" value="TreeGrafter"/>
</dbReference>
<evidence type="ECO:0000256" key="15">
    <source>
        <dbReference type="HAMAP-Rule" id="MF_01690"/>
    </source>
</evidence>
<dbReference type="PROSITE" id="PS00759">
    <property type="entry name" value="ARGE_DAPE_CPG2_2"/>
    <property type="match status" value="1"/>
</dbReference>
<dbReference type="InterPro" id="IPR036264">
    <property type="entry name" value="Bact_exopeptidase_dim_dom"/>
</dbReference>
<evidence type="ECO:0000313" key="17">
    <source>
        <dbReference type="EMBL" id="EPE37877.1"/>
    </source>
</evidence>
<evidence type="ECO:0000256" key="3">
    <source>
        <dbReference type="ARBA" id="ARBA00011738"/>
    </source>
</evidence>
<dbReference type="CDD" id="cd03891">
    <property type="entry name" value="M20_DapE_proteobac"/>
    <property type="match status" value="1"/>
</dbReference>
<evidence type="ECO:0000256" key="11">
    <source>
        <dbReference type="ARBA" id="ARBA00023154"/>
    </source>
</evidence>
<comment type="catalytic activity">
    <reaction evidence="14 15">
        <text>N-succinyl-(2S,6S)-2,6-diaminopimelate + H2O = (2S,6S)-2,6-diaminopimelate + succinate</text>
        <dbReference type="Rhea" id="RHEA:22608"/>
        <dbReference type="ChEBI" id="CHEBI:15377"/>
        <dbReference type="ChEBI" id="CHEBI:30031"/>
        <dbReference type="ChEBI" id="CHEBI:57609"/>
        <dbReference type="ChEBI" id="CHEBI:58087"/>
        <dbReference type="EC" id="3.5.1.18"/>
    </reaction>
</comment>
<dbReference type="NCBIfam" id="TIGR01246">
    <property type="entry name" value="dapE_proteo"/>
    <property type="match status" value="1"/>
</dbReference>
<evidence type="ECO:0000313" key="18">
    <source>
        <dbReference type="Proteomes" id="UP000053688"/>
    </source>
</evidence>
<comment type="similarity">
    <text evidence="2 15">Belongs to the peptidase M20A family. DapE subfamily.</text>
</comment>
<feature type="active site" evidence="15">
    <location>
        <position position="70"/>
    </location>
</feature>
<feature type="binding site" evidence="15">
    <location>
        <position position="164"/>
    </location>
    <ligand>
        <name>Zn(2+)</name>
        <dbReference type="ChEBI" id="CHEBI:29105"/>
        <label>1</label>
    </ligand>
</feature>
<feature type="binding site" evidence="15">
    <location>
        <position position="136"/>
    </location>
    <ligand>
        <name>Zn(2+)</name>
        <dbReference type="ChEBI" id="CHEBI:29105"/>
        <label>2</label>
    </ligand>
</feature>
<dbReference type="eggNOG" id="COG0624">
    <property type="taxonomic scope" value="Bacteria"/>
</dbReference>
<dbReference type="GO" id="GO:0008270">
    <property type="term" value="F:zinc ion binding"/>
    <property type="evidence" value="ECO:0007669"/>
    <property type="project" value="UniProtKB-UniRule"/>
</dbReference>
<reference evidence="17 18" key="1">
    <citation type="journal article" date="2014" name="Environ. Microbiol.">
        <title>Genomic signatures of obligate host dependence in the luminous bacterial symbiont of a vertebrate.</title>
        <authorList>
            <person name="Hendry T.A."/>
            <person name="de Wet J.R."/>
            <person name="Dunlap P.V."/>
        </authorList>
    </citation>
    <scope>NUCLEOTIDE SEQUENCE [LARGE SCALE GENOMIC DNA]</scope>
    <source>
        <strain evidence="17 18">Akat1</strain>
    </source>
</reference>
<dbReference type="InterPro" id="IPR050072">
    <property type="entry name" value="Peptidase_M20A"/>
</dbReference>
<dbReference type="NCBIfam" id="NF009557">
    <property type="entry name" value="PRK13009.1"/>
    <property type="match status" value="1"/>
</dbReference>
<sequence length="377" mass="42185">MKKCPILTFAKDLIRRKSITPEDAGCQLLMIARLKKLGFKIEIMNFKNTNNFWARRGKDSPLFAFAGHTDVVPSGPLKQWNTPPFKPIIIDGKLYGRGASDMKGALACMIISVEQFLTKYPNHKGSIAFLITSDEEGEFINGTTRVVTTLMERNEKIDMCIVGEPSSSHQVGDIIKNGRRGSITGNLYIKGTQGHVAYPNLANNPIHQSLPVLNEFINTQWDNGNCFFPPTSFQISNLHSGARTPNIIPGELDIQFNFRFSTELTDKKIKQRIYSILDKHNLNYNLKWTLSGQPFLTSKGQLLEAVSKAIHEINHKKPKLLTTGGTSDGRFIAKMKGQIIELGLINTSIHKANENVNVADLTKLTNMYRKTLEKLLG</sequence>
<proteinExistence type="inferred from homology"/>
<dbReference type="RefSeq" id="WP_016503675.1">
    <property type="nucleotide sequence ID" value="NZ_AMSD01000001.1"/>
</dbReference>
<feature type="active site" description="Proton acceptor" evidence="15">
    <location>
        <position position="135"/>
    </location>
</feature>
<evidence type="ECO:0000256" key="13">
    <source>
        <dbReference type="ARBA" id="ARBA00031891"/>
    </source>
</evidence>
<dbReference type="GO" id="GO:0009014">
    <property type="term" value="F:succinyl-diaminopimelate desuccinylase activity"/>
    <property type="evidence" value="ECO:0007669"/>
    <property type="project" value="UniProtKB-UniRule"/>
</dbReference>
<evidence type="ECO:0000259" key="16">
    <source>
        <dbReference type="Pfam" id="PF07687"/>
    </source>
</evidence>
<evidence type="ECO:0000256" key="2">
    <source>
        <dbReference type="ARBA" id="ARBA00006746"/>
    </source>
</evidence>
<evidence type="ECO:0000256" key="12">
    <source>
        <dbReference type="ARBA" id="ARBA00023285"/>
    </source>
</evidence>
<dbReference type="SUPFAM" id="SSF55031">
    <property type="entry name" value="Bacterial exopeptidase dimerisation domain"/>
    <property type="match status" value="1"/>
</dbReference>
<comment type="subunit">
    <text evidence="3 15">Homodimer.</text>
</comment>
<dbReference type="InterPro" id="IPR005941">
    <property type="entry name" value="DapE_proteobac"/>
</dbReference>
<feature type="binding site" evidence="15">
    <location>
        <position position="68"/>
    </location>
    <ligand>
        <name>Zn(2+)</name>
        <dbReference type="ChEBI" id="CHEBI:29105"/>
        <label>1</label>
    </ligand>
</feature>
<dbReference type="HAMAP" id="MF_01690">
    <property type="entry name" value="DapE"/>
    <property type="match status" value="1"/>
</dbReference>
<dbReference type="GO" id="GO:0009089">
    <property type="term" value="P:lysine biosynthetic process via diaminopimelate"/>
    <property type="evidence" value="ECO:0007669"/>
    <property type="project" value="UniProtKB-UniRule"/>
</dbReference>
<dbReference type="InterPro" id="IPR002933">
    <property type="entry name" value="Peptidase_M20"/>
</dbReference>
<comment type="caution">
    <text evidence="17">The sequence shown here is derived from an EMBL/GenBank/DDBJ whole genome shotgun (WGS) entry which is preliminary data.</text>
</comment>
<dbReference type="GO" id="GO:0050897">
    <property type="term" value="F:cobalt ion binding"/>
    <property type="evidence" value="ECO:0007669"/>
    <property type="project" value="UniProtKB-UniRule"/>
</dbReference>
<comment type="pathway">
    <text evidence="1 15">Amino-acid biosynthesis; L-lysine biosynthesis via DAP pathway; LL-2,6-diaminopimelate from (S)-tetrahydrodipicolinate (succinylase route): step 3/3.</text>
</comment>
<feature type="binding site" evidence="15">
    <location>
        <position position="101"/>
    </location>
    <ligand>
        <name>Zn(2+)</name>
        <dbReference type="ChEBI" id="CHEBI:29105"/>
        <label>1</label>
    </ligand>
</feature>
<dbReference type="PANTHER" id="PTHR43808:SF31">
    <property type="entry name" value="N-ACETYL-L-CITRULLINE DEACETYLASE"/>
    <property type="match status" value="1"/>
</dbReference>
<dbReference type="AlphaFoldDB" id="S3DHH3"/>
<dbReference type="Proteomes" id="UP000053688">
    <property type="component" value="Unassembled WGS sequence"/>
</dbReference>
<keyword evidence="6 15" id="KW-0028">Amino-acid biosynthesis</keyword>
<evidence type="ECO:0000256" key="5">
    <source>
        <dbReference type="ARBA" id="ARBA00022391"/>
    </source>
</evidence>
<evidence type="ECO:0000256" key="9">
    <source>
        <dbReference type="ARBA" id="ARBA00022833"/>
    </source>
</evidence>
<keyword evidence="18" id="KW-1185">Reference proteome</keyword>
<accession>S3DHH3</accession>